<proteinExistence type="predicted"/>
<dbReference type="PANTHER" id="PTHR45835">
    <property type="entry name" value="YALI0A06105P"/>
    <property type="match status" value="1"/>
</dbReference>
<dbReference type="SUPFAM" id="SSF53098">
    <property type="entry name" value="Ribonuclease H-like"/>
    <property type="match status" value="1"/>
</dbReference>
<dbReference type="EMBL" id="CP133612">
    <property type="protein sequence ID" value="WMV09518.1"/>
    <property type="molecule type" value="Genomic_DNA"/>
</dbReference>
<evidence type="ECO:0000313" key="2">
    <source>
        <dbReference type="Proteomes" id="UP001234989"/>
    </source>
</evidence>
<organism evidence="1 2">
    <name type="scientific">Solanum verrucosum</name>
    <dbReference type="NCBI Taxonomy" id="315347"/>
    <lineage>
        <taxon>Eukaryota</taxon>
        <taxon>Viridiplantae</taxon>
        <taxon>Streptophyta</taxon>
        <taxon>Embryophyta</taxon>
        <taxon>Tracheophyta</taxon>
        <taxon>Spermatophyta</taxon>
        <taxon>Magnoliopsida</taxon>
        <taxon>eudicotyledons</taxon>
        <taxon>Gunneridae</taxon>
        <taxon>Pentapetalae</taxon>
        <taxon>asterids</taxon>
        <taxon>lamiids</taxon>
        <taxon>Solanales</taxon>
        <taxon>Solanaceae</taxon>
        <taxon>Solanoideae</taxon>
        <taxon>Solaneae</taxon>
        <taxon>Solanum</taxon>
    </lineage>
</organism>
<dbReference type="InterPro" id="IPR012337">
    <property type="entry name" value="RNaseH-like_sf"/>
</dbReference>
<evidence type="ECO:0000313" key="1">
    <source>
        <dbReference type="EMBL" id="WMV09518.1"/>
    </source>
</evidence>
<sequence length="110" mass="12950">MEEYTKFYIREIVRLRGVHFSIISYRDTQVTSQFSKSFHKGLGTQGKLSTTFHHQTDGYHSSIRMAPFEALYGSRCRSPNCWFEVGEVHLIGLELVYESMEKVRLIRERL</sequence>
<accession>A0AAF0T9W2</accession>
<name>A0AAF0T9W2_SOLVR</name>
<dbReference type="PANTHER" id="PTHR45835:SF91">
    <property type="entry name" value="RETROTRANSPOSON, TY3-GYPSY SUBCLASS-LIKE PROTEIN"/>
    <property type="match status" value="1"/>
</dbReference>
<gene>
    <name evidence="1" type="ORF">MTR67_002903</name>
</gene>
<dbReference type="AlphaFoldDB" id="A0AAF0T9W2"/>
<reference evidence="1" key="1">
    <citation type="submission" date="2023-08" db="EMBL/GenBank/DDBJ databases">
        <title>A de novo genome assembly of Solanum verrucosum Schlechtendal, a Mexican diploid species geographically isolated from the other diploid A-genome species in potato relatives.</title>
        <authorList>
            <person name="Hosaka K."/>
        </authorList>
    </citation>
    <scope>NUCLEOTIDE SEQUENCE</scope>
    <source>
        <tissue evidence="1">Young leaves</tissue>
    </source>
</reference>
<keyword evidence="2" id="KW-1185">Reference proteome</keyword>
<dbReference type="Proteomes" id="UP001234989">
    <property type="component" value="Chromosome 1"/>
</dbReference>
<protein>
    <submittedName>
        <fullName evidence="1">Uncharacterized protein</fullName>
    </submittedName>
</protein>